<evidence type="ECO:0000256" key="2">
    <source>
        <dbReference type="SAM" id="SignalP"/>
    </source>
</evidence>
<feature type="chain" id="PRO_5041936545" evidence="2">
    <location>
        <begin position="26"/>
        <end position="684"/>
    </location>
</feature>
<reference evidence="3" key="1">
    <citation type="journal article" date="2021" name="Genome Biol. Evol.">
        <title>A High-Quality Reference Genome for a Parasitic Bivalve with Doubly Uniparental Inheritance (Bivalvia: Unionida).</title>
        <authorList>
            <person name="Smith C.H."/>
        </authorList>
    </citation>
    <scope>NUCLEOTIDE SEQUENCE</scope>
    <source>
        <strain evidence="3">CHS0354</strain>
    </source>
</reference>
<keyword evidence="1" id="KW-1133">Transmembrane helix</keyword>
<keyword evidence="4" id="KW-1185">Reference proteome</keyword>
<dbReference type="Proteomes" id="UP001195483">
    <property type="component" value="Unassembled WGS sequence"/>
</dbReference>
<feature type="signal peptide" evidence="2">
    <location>
        <begin position="1"/>
        <end position="25"/>
    </location>
</feature>
<keyword evidence="2" id="KW-0732">Signal</keyword>
<protein>
    <submittedName>
        <fullName evidence="3">Uncharacterized protein</fullName>
    </submittedName>
</protein>
<organism evidence="3 4">
    <name type="scientific">Potamilus streckersoni</name>
    <dbReference type="NCBI Taxonomy" id="2493646"/>
    <lineage>
        <taxon>Eukaryota</taxon>
        <taxon>Metazoa</taxon>
        <taxon>Spiralia</taxon>
        <taxon>Lophotrochozoa</taxon>
        <taxon>Mollusca</taxon>
        <taxon>Bivalvia</taxon>
        <taxon>Autobranchia</taxon>
        <taxon>Heteroconchia</taxon>
        <taxon>Palaeoheterodonta</taxon>
        <taxon>Unionida</taxon>
        <taxon>Unionoidea</taxon>
        <taxon>Unionidae</taxon>
        <taxon>Ambleminae</taxon>
        <taxon>Lampsilini</taxon>
        <taxon>Potamilus</taxon>
    </lineage>
</organism>
<keyword evidence="1" id="KW-0812">Transmembrane</keyword>
<reference evidence="3" key="2">
    <citation type="journal article" date="2021" name="Genome Biol. Evol.">
        <title>Developing a high-quality reference genome for a parasitic bivalve with doubly uniparental inheritance (Bivalvia: Unionida).</title>
        <authorList>
            <person name="Smith C.H."/>
        </authorList>
    </citation>
    <scope>NUCLEOTIDE SEQUENCE</scope>
    <source>
        <strain evidence="3">CHS0354</strain>
        <tissue evidence="3">Mantle</tissue>
    </source>
</reference>
<accession>A0AAE0T6C5</accession>
<dbReference type="EMBL" id="JAEAOA010000381">
    <property type="protein sequence ID" value="KAK3604581.1"/>
    <property type="molecule type" value="Genomic_DNA"/>
</dbReference>
<feature type="transmembrane region" description="Helical" evidence="1">
    <location>
        <begin position="629"/>
        <end position="652"/>
    </location>
</feature>
<evidence type="ECO:0000313" key="4">
    <source>
        <dbReference type="Proteomes" id="UP001195483"/>
    </source>
</evidence>
<proteinExistence type="predicted"/>
<reference evidence="3" key="3">
    <citation type="submission" date="2023-05" db="EMBL/GenBank/DDBJ databases">
        <authorList>
            <person name="Smith C.H."/>
        </authorList>
    </citation>
    <scope>NUCLEOTIDE SEQUENCE</scope>
    <source>
        <strain evidence="3">CHS0354</strain>
        <tissue evidence="3">Mantle</tissue>
    </source>
</reference>
<sequence>MFINLRLLSGIFVFLSSLQIFQVKGQCVDQPEFIQNGKTCVQLVPLGCYDILILNKCCHSCTASSTGVTGCEYGDKVANCIDVLCPHYTDPNECCNTCKVTTAVPTSSLSTTTTSKTGPPQTSLEITAETTKIATNKIFTSTISSLHVPAAPSVSIVSQTIKNITLNVTIQPGSTANEFDVMTTDGLPQKIPLPGGKLSLDYIYSAPNNAGTCFTLEVVAINTAGRSAVTTVSNACYAPKNPEVTLVTQSISNVTLNITLPEASLGSLFEVKAIRRGMSHNVSYPSDGSRSVQYVFNETAEAGTCFSLEIANLVINNPIKSDETIVKSVCYAPKSPEVTLVTQSTSNVTLNITLPEASLGSLFEVKAIRRRMAHSVSLPLDGSRSVQYVFNETAEAGTCFNLEINNLVLNNPVKSDETIVKIVCYVPKKPEVTLVSQSTSNVTLNITLPEASLGSLFEVKIIRRGMTRTVSLPLDASRSVQYVFNEKAEAGTCFSLEIANLVLNNPVKSDETIVKSVCYVPLEPTASIFEQTVNCITFNISLQAGSTGKSFNVNVIGGKEYVVAIQESSTDVKFVFNETGTPGTCFTLQFRTLSINNLTHSKATSIPNTCYASFPVTRELPSTGEQTKVTVVAVSCVGSLIILCGAAAILFITVRKRRRSLWVVNQFAVQQKNADSRPRQHENQ</sequence>
<gene>
    <name evidence="3" type="ORF">CHS0354_005413</name>
</gene>
<keyword evidence="1" id="KW-0472">Membrane</keyword>
<evidence type="ECO:0000256" key="1">
    <source>
        <dbReference type="SAM" id="Phobius"/>
    </source>
</evidence>
<comment type="caution">
    <text evidence="3">The sequence shown here is derived from an EMBL/GenBank/DDBJ whole genome shotgun (WGS) entry which is preliminary data.</text>
</comment>
<name>A0AAE0T6C5_9BIVA</name>
<dbReference type="AlphaFoldDB" id="A0AAE0T6C5"/>
<evidence type="ECO:0000313" key="3">
    <source>
        <dbReference type="EMBL" id="KAK3604581.1"/>
    </source>
</evidence>